<feature type="signal peptide" evidence="2">
    <location>
        <begin position="1"/>
        <end position="23"/>
    </location>
</feature>
<reference evidence="3 4" key="1">
    <citation type="submission" date="2024-08" db="EMBL/GenBank/DDBJ databases">
        <authorList>
            <person name="Cucini C."/>
            <person name="Frati F."/>
        </authorList>
    </citation>
    <scope>NUCLEOTIDE SEQUENCE [LARGE SCALE GENOMIC DNA]</scope>
</reference>
<keyword evidence="1" id="KW-1133">Transmembrane helix</keyword>
<keyword evidence="2" id="KW-0732">Signal</keyword>
<keyword evidence="1" id="KW-0812">Transmembrane</keyword>
<feature type="transmembrane region" description="Helical" evidence="1">
    <location>
        <begin position="397"/>
        <end position="422"/>
    </location>
</feature>
<comment type="caution">
    <text evidence="3">The sequence shown here is derived from an EMBL/GenBank/DDBJ whole genome shotgun (WGS) entry which is preliminary data.</text>
</comment>
<keyword evidence="4" id="KW-1185">Reference proteome</keyword>
<evidence type="ECO:0000256" key="2">
    <source>
        <dbReference type="SAM" id="SignalP"/>
    </source>
</evidence>
<evidence type="ECO:0000313" key="3">
    <source>
        <dbReference type="EMBL" id="CAL8139154.1"/>
    </source>
</evidence>
<keyword evidence="1" id="KW-0472">Membrane</keyword>
<dbReference type="Proteomes" id="UP001642540">
    <property type="component" value="Unassembled WGS sequence"/>
</dbReference>
<organism evidence="3 4">
    <name type="scientific">Orchesella dallaii</name>
    <dbReference type="NCBI Taxonomy" id="48710"/>
    <lineage>
        <taxon>Eukaryota</taxon>
        <taxon>Metazoa</taxon>
        <taxon>Ecdysozoa</taxon>
        <taxon>Arthropoda</taxon>
        <taxon>Hexapoda</taxon>
        <taxon>Collembola</taxon>
        <taxon>Entomobryomorpha</taxon>
        <taxon>Entomobryoidea</taxon>
        <taxon>Orchesellidae</taxon>
        <taxon>Orchesellinae</taxon>
        <taxon>Orchesella</taxon>
    </lineage>
</organism>
<feature type="chain" id="PRO_5047361118" evidence="2">
    <location>
        <begin position="24"/>
        <end position="678"/>
    </location>
</feature>
<name>A0ABP1RYQ4_9HEXA</name>
<accession>A0ABP1RYQ4</accession>
<proteinExistence type="predicted"/>
<sequence length="678" mass="77890">MGNLYPMVVIAGILLFIVAPNLCEDSQLVTPEANHILKLFPQLNTHWEQYIVYFYRATILQHLSLSPSSEFLPRSVVIRDTNVSLNEGVYRYSNQINVVISPLKVEHISPIMSAWITIEAFMFHVEPHNSVFLFVQVVDTNPTHDIVPNFNQLSVFPALKAIVSFPSLSWCNSKGVNVTVICNGYCETTTTPIKDFELFRLGFYTLHKSLFSNANSKLVPSMVTDMYRILDRLGTKNIYLLLSKKHLRKFAYRTEILAVLTIREFHNLSITISTTTYQILNQYQVTAPHTPVEHILFAAHFSSIQFPTPFIQQLRFNKFDTTSIIYCDQPILTRSSSLKFTIWYNPFTFSMWMSFISVLVSTIVLFSVEFKIDNIVVGILKLVATLFRQEGLTRKRYIIIACGITFLSVLYENSLLSIMTIVPQPKGYANLKELLDGGFKIMFNANLPSTLTPRSMHGVDFNISNLFDRIDDSFIKIEKTSTISELVAAIQNIRKKLAMLQGTMNVDLTLSKFEQTLRVKKPNMHCYKLKQVLSPELHMSKINTENRFWISQTLHHIVQSGLFSYWDALSDWRHLLKFKKHDKQSEWSFNPDYINLSSILPILIVWSSMLALTTLIFCAEILSSTKVVNFRTLDQTPESIVKGSCGIRLKVYANIPFLVWLKKPRRDRMQAILQLSHS</sequence>
<dbReference type="EMBL" id="CAXLJM020000124">
    <property type="protein sequence ID" value="CAL8139154.1"/>
    <property type="molecule type" value="Genomic_DNA"/>
</dbReference>
<protein>
    <submittedName>
        <fullName evidence="3">Uncharacterized protein</fullName>
    </submittedName>
</protein>
<evidence type="ECO:0000256" key="1">
    <source>
        <dbReference type="SAM" id="Phobius"/>
    </source>
</evidence>
<evidence type="ECO:0000313" key="4">
    <source>
        <dbReference type="Proteomes" id="UP001642540"/>
    </source>
</evidence>
<feature type="transmembrane region" description="Helical" evidence="1">
    <location>
        <begin position="343"/>
        <end position="366"/>
    </location>
</feature>
<feature type="transmembrane region" description="Helical" evidence="1">
    <location>
        <begin position="599"/>
        <end position="622"/>
    </location>
</feature>
<gene>
    <name evidence="3" type="ORF">ODALV1_LOCUS27707</name>
</gene>